<dbReference type="InterPro" id="IPR001905">
    <property type="entry name" value="Ammonium_transpt"/>
</dbReference>
<dbReference type="OrthoDB" id="534912at2759"/>
<dbReference type="NCBIfam" id="TIGR00836">
    <property type="entry name" value="amt"/>
    <property type="match status" value="1"/>
</dbReference>
<dbReference type="PANTHER" id="PTHR43029:SF15">
    <property type="entry name" value="AMMONIUM TRANSPORTER"/>
    <property type="match status" value="1"/>
</dbReference>
<dbReference type="InterPro" id="IPR029020">
    <property type="entry name" value="Ammonium/urea_transptr"/>
</dbReference>
<dbReference type="PROSITE" id="PS01219">
    <property type="entry name" value="AMMONIUM_TRANSP"/>
    <property type="match status" value="1"/>
</dbReference>
<feature type="transmembrane region" description="Helical" evidence="8">
    <location>
        <begin position="66"/>
        <end position="86"/>
    </location>
</feature>
<feature type="transmembrane region" description="Helical" evidence="8">
    <location>
        <begin position="253"/>
        <end position="276"/>
    </location>
</feature>
<dbReference type="AlphaFoldDB" id="A0A8H7TF13"/>
<keyword evidence="6 8" id="KW-0472">Membrane</keyword>
<accession>A0A8H7TF13</accession>
<feature type="transmembrane region" description="Helical" evidence="8">
    <location>
        <begin position="221"/>
        <end position="241"/>
    </location>
</feature>
<feature type="transmembrane region" description="Helical" evidence="8">
    <location>
        <begin position="119"/>
        <end position="140"/>
    </location>
</feature>
<evidence type="ECO:0000256" key="3">
    <source>
        <dbReference type="ARBA" id="ARBA00022448"/>
    </source>
</evidence>
<evidence type="ECO:0000256" key="5">
    <source>
        <dbReference type="ARBA" id="ARBA00022989"/>
    </source>
</evidence>
<dbReference type="GO" id="GO:0005886">
    <property type="term" value="C:plasma membrane"/>
    <property type="evidence" value="ECO:0007669"/>
    <property type="project" value="UniProtKB-SubCell"/>
</dbReference>
<dbReference type="Proteomes" id="UP000664132">
    <property type="component" value="Unassembled WGS sequence"/>
</dbReference>
<feature type="transmembrane region" description="Helical" evidence="8">
    <location>
        <begin position="309"/>
        <end position="328"/>
    </location>
</feature>
<reference evidence="10" key="1">
    <citation type="submission" date="2021-02" db="EMBL/GenBank/DDBJ databases">
        <title>Genome sequence Cadophora malorum strain M34.</title>
        <authorList>
            <person name="Stefanovic E."/>
            <person name="Vu D."/>
            <person name="Scully C."/>
            <person name="Dijksterhuis J."/>
            <person name="Roader J."/>
            <person name="Houbraken J."/>
        </authorList>
    </citation>
    <scope>NUCLEOTIDE SEQUENCE</scope>
    <source>
        <strain evidence="10">M34</strain>
    </source>
</reference>
<dbReference type="Pfam" id="PF00909">
    <property type="entry name" value="Ammonium_transp"/>
    <property type="match status" value="1"/>
</dbReference>
<evidence type="ECO:0000256" key="6">
    <source>
        <dbReference type="ARBA" id="ARBA00023136"/>
    </source>
</evidence>
<dbReference type="InterPro" id="IPR018047">
    <property type="entry name" value="Ammonium_transpt_CS"/>
</dbReference>
<dbReference type="EMBL" id="JAFJYH010000127">
    <property type="protein sequence ID" value="KAG4418462.1"/>
    <property type="molecule type" value="Genomic_DNA"/>
</dbReference>
<dbReference type="FunFam" id="1.10.3430.10:FF:000003">
    <property type="entry name" value="Ammonium transporter"/>
    <property type="match status" value="1"/>
</dbReference>
<keyword evidence="5 8" id="KW-1133">Transmembrane helix</keyword>
<organism evidence="10 11">
    <name type="scientific">Cadophora malorum</name>
    <dbReference type="NCBI Taxonomy" id="108018"/>
    <lineage>
        <taxon>Eukaryota</taxon>
        <taxon>Fungi</taxon>
        <taxon>Dikarya</taxon>
        <taxon>Ascomycota</taxon>
        <taxon>Pezizomycotina</taxon>
        <taxon>Leotiomycetes</taxon>
        <taxon>Helotiales</taxon>
        <taxon>Ploettnerulaceae</taxon>
        <taxon>Cadophora</taxon>
    </lineage>
</organism>
<sequence length="487" mass="52370">MDEVVGPTFNESIPGGGDALSTDVQAQYVGFEIHYLFIIIAAFLVWMIIPGVGLLYGGLTRRKSSLALIFQTLMLLGVTTFQWMFWGYSLAYSRTGGPFIGNMDHIGLRNVWLAPQGDIPDIAFCLYQLLFCAVTVQILIGGSFERGRILPSLLFAFFWATIVYCPVAYWTWNGNGWLYNLPDLDYAGGGPVHIASGVSALAYALILGKRRHTGDESHGKSHNTTMVFLGTVLIWFGWFGFNGGSTLSLTVRSIVAAFNTQIAAAFGIMGWSLVFFIRTRGKFSVVGACEGAIAGLVGITPAAGYVSPWLAGVIGLLTAIVCASLEDLNKWIRIDEGLDVFKLHGVGGMVGCFLTGIFATNTVSMVDGTEAPGGIDGNGLQIGYQVASICAITAYSFTVSCLLLLIMKYIPGLHLRVSEEVEINGLDGDHFFEEQIGEWAEFERHVKSNGTPTAPSVNGMRAGVGSASEDGTAISDSAVVTKELREL</sequence>
<comment type="caution">
    <text evidence="10">The sequence shown here is derived from an EMBL/GenBank/DDBJ whole genome shotgun (WGS) entry which is preliminary data.</text>
</comment>
<evidence type="ECO:0000256" key="4">
    <source>
        <dbReference type="ARBA" id="ARBA00022692"/>
    </source>
</evidence>
<dbReference type="Gene3D" id="1.10.3430.10">
    <property type="entry name" value="Ammonium transporter AmtB like domains"/>
    <property type="match status" value="1"/>
</dbReference>
<dbReference type="SUPFAM" id="SSF111352">
    <property type="entry name" value="Ammonium transporter"/>
    <property type="match status" value="1"/>
</dbReference>
<feature type="transmembrane region" description="Helical" evidence="8">
    <location>
        <begin position="382"/>
        <end position="406"/>
    </location>
</feature>
<feature type="transmembrane region" description="Helical" evidence="8">
    <location>
        <begin position="152"/>
        <end position="172"/>
    </location>
</feature>
<feature type="transmembrane region" description="Helical" evidence="8">
    <location>
        <begin position="192"/>
        <end position="209"/>
    </location>
</feature>
<evidence type="ECO:0000259" key="9">
    <source>
        <dbReference type="Pfam" id="PF00909"/>
    </source>
</evidence>
<protein>
    <recommendedName>
        <fullName evidence="8">Ammonium transporter</fullName>
    </recommendedName>
</protein>
<keyword evidence="4 8" id="KW-0812">Transmembrane</keyword>
<evidence type="ECO:0000313" key="10">
    <source>
        <dbReference type="EMBL" id="KAG4418462.1"/>
    </source>
</evidence>
<evidence type="ECO:0000256" key="1">
    <source>
        <dbReference type="ARBA" id="ARBA00004141"/>
    </source>
</evidence>
<evidence type="ECO:0000256" key="2">
    <source>
        <dbReference type="ARBA" id="ARBA00005887"/>
    </source>
</evidence>
<feature type="transmembrane region" description="Helical" evidence="8">
    <location>
        <begin position="283"/>
        <end position="303"/>
    </location>
</feature>
<evidence type="ECO:0000256" key="8">
    <source>
        <dbReference type="RuleBase" id="RU362002"/>
    </source>
</evidence>
<dbReference type="GO" id="GO:0008519">
    <property type="term" value="F:ammonium channel activity"/>
    <property type="evidence" value="ECO:0007669"/>
    <property type="project" value="InterPro"/>
</dbReference>
<gene>
    <name evidence="10" type="ORF">IFR04_008356</name>
</gene>
<name>A0A8H7TF13_9HELO</name>
<dbReference type="InterPro" id="IPR024041">
    <property type="entry name" value="NH4_transpt_AmtB-like_dom"/>
</dbReference>
<feature type="transmembrane region" description="Helical" evidence="8">
    <location>
        <begin position="340"/>
        <end position="362"/>
    </location>
</feature>
<comment type="similarity">
    <text evidence="2 8">Belongs to the ammonia transporter channel (TC 1.A.11.2) family.</text>
</comment>
<proteinExistence type="inferred from homology"/>
<keyword evidence="3 8" id="KW-0813">Transport</keyword>
<evidence type="ECO:0000313" key="11">
    <source>
        <dbReference type="Proteomes" id="UP000664132"/>
    </source>
</evidence>
<evidence type="ECO:0000256" key="7">
    <source>
        <dbReference type="ARBA" id="ARBA00023177"/>
    </source>
</evidence>
<keyword evidence="11" id="KW-1185">Reference proteome</keyword>
<feature type="domain" description="Ammonium transporter AmtB-like" evidence="9">
    <location>
        <begin position="37"/>
        <end position="429"/>
    </location>
</feature>
<comment type="subcellular location">
    <subcellularLocation>
        <location evidence="8">Cell membrane</location>
        <topology evidence="8">Multi-pass membrane protein</topology>
    </subcellularLocation>
    <subcellularLocation>
        <location evidence="1">Membrane</location>
        <topology evidence="1">Multi-pass membrane protein</topology>
    </subcellularLocation>
</comment>
<dbReference type="PANTHER" id="PTHR43029">
    <property type="entry name" value="AMMONIUM TRANSPORTER MEP2"/>
    <property type="match status" value="1"/>
</dbReference>
<feature type="transmembrane region" description="Helical" evidence="8">
    <location>
        <begin position="33"/>
        <end position="59"/>
    </location>
</feature>
<keyword evidence="7 8" id="KW-0924">Ammonia transport</keyword>